<dbReference type="AlphaFoldDB" id="A0AAE3GY73"/>
<evidence type="ECO:0000313" key="2">
    <source>
        <dbReference type="Proteomes" id="UP001204144"/>
    </source>
</evidence>
<proteinExistence type="predicted"/>
<reference evidence="1 2" key="1">
    <citation type="submission" date="2018-11" db="EMBL/GenBank/DDBJ databases">
        <title>Novel bacteria species description.</title>
        <authorList>
            <person name="Han J.-H."/>
        </authorList>
    </citation>
    <scope>NUCLEOTIDE SEQUENCE [LARGE SCALE GENOMIC DNA]</scope>
    <source>
        <strain evidence="1 2">KCTC23259</strain>
    </source>
</reference>
<dbReference type="EMBL" id="RJUF01000001">
    <property type="protein sequence ID" value="MCP9761464.1"/>
    <property type="molecule type" value="Genomic_DNA"/>
</dbReference>
<keyword evidence="2" id="KW-1185">Reference proteome</keyword>
<comment type="caution">
    <text evidence="1">The sequence shown here is derived from an EMBL/GenBank/DDBJ whole genome shotgun (WGS) entry which is preliminary data.</text>
</comment>
<sequence length="248" mass="28128">MKKLILAIFSLGTFATSAQQNEEKPLKIFKFQPFSLVTGSMNFGEEIFNKSRTRSTVIGLGIRYINRKNDIYDSYGTISAYKQNSKWQGATFSVERRFYVPGFFSGDKYSFINDKSKFGVYLSPGLKVEYNVNDYDKGGFYYLTDSTKPNNMVSKFYRNSGRISYLGLLPNMNIGLQYTIFQNLYIDTYIGGGIRFLSQKKSKEVKDTVPQNGNFTGYYGGNENGALTTFVIREGVQPNFGFALGLNF</sequence>
<evidence type="ECO:0000313" key="1">
    <source>
        <dbReference type="EMBL" id="MCP9761464.1"/>
    </source>
</evidence>
<organism evidence="1 2">
    <name type="scientific">Lacihabitans soyangensis</name>
    <dbReference type="NCBI Taxonomy" id="869394"/>
    <lineage>
        <taxon>Bacteria</taxon>
        <taxon>Pseudomonadati</taxon>
        <taxon>Bacteroidota</taxon>
        <taxon>Cytophagia</taxon>
        <taxon>Cytophagales</taxon>
        <taxon>Leadbetterellaceae</taxon>
        <taxon>Lacihabitans</taxon>
    </lineage>
</organism>
<accession>A0AAE3GY73</accession>
<dbReference type="RefSeq" id="WP_255035200.1">
    <property type="nucleotide sequence ID" value="NZ_RJUF01000001.1"/>
</dbReference>
<gene>
    <name evidence="1" type="ORF">EGI31_00745</name>
</gene>
<name>A0AAE3GY73_9BACT</name>
<dbReference type="Proteomes" id="UP001204144">
    <property type="component" value="Unassembled WGS sequence"/>
</dbReference>
<protein>
    <submittedName>
        <fullName evidence="1">Uncharacterized protein</fullName>
    </submittedName>
</protein>